<dbReference type="SUPFAM" id="SSF50475">
    <property type="entry name" value="FMN-binding split barrel"/>
    <property type="match status" value="1"/>
</dbReference>
<comment type="similarity">
    <text evidence="1">Belongs to the flavoredoxin family.</text>
</comment>
<dbReference type="AlphaFoldDB" id="A0A844G631"/>
<dbReference type="InterPro" id="IPR012349">
    <property type="entry name" value="Split_barrel_FMN-bd"/>
</dbReference>
<dbReference type="InterPro" id="IPR002563">
    <property type="entry name" value="Flavin_Rdtase-like_dom"/>
</dbReference>
<reference evidence="3 4" key="1">
    <citation type="submission" date="2019-08" db="EMBL/GenBank/DDBJ databases">
        <title>In-depth cultivation of the pig gut microbiome towards novel bacterial diversity and tailored functional studies.</title>
        <authorList>
            <person name="Wylensek D."/>
            <person name="Hitch T.C.A."/>
            <person name="Clavel T."/>
        </authorList>
    </citation>
    <scope>NUCLEOTIDE SEQUENCE [LARGE SCALE GENOMIC DNA]</scope>
    <source>
        <strain evidence="3 4">BBE-744-WT-12</strain>
    </source>
</reference>
<accession>A0A844G631</accession>
<dbReference type="Proteomes" id="UP000435649">
    <property type="component" value="Unassembled WGS sequence"/>
</dbReference>
<dbReference type="EMBL" id="VUNS01000018">
    <property type="protein sequence ID" value="MST98352.1"/>
    <property type="molecule type" value="Genomic_DNA"/>
</dbReference>
<sequence length="194" mass="21823">MIMPNSDRWKEIAFSDFNCDAFRIWKEEHLVLAAGDFAANEYNAMAVGGGFLGFLWGEPAVMVLVRPQRRTFELLERYDTFTLSVFDSRYRDAVAELGAVSGRDVPDKLAAAGFTAVEAGRVEAPAIAEAELVIECRKTCRAALHGRDFCDKSLIESRYPGRDYHSCFFGRVLRIAGGDKYWNAEALLEHYGRH</sequence>
<dbReference type="Pfam" id="PF01613">
    <property type="entry name" value="Flavin_Reduct"/>
    <property type="match status" value="1"/>
</dbReference>
<gene>
    <name evidence="3" type="ORF">FYJ85_15025</name>
</gene>
<keyword evidence="4" id="KW-1185">Reference proteome</keyword>
<name>A0A844G631_9BACT</name>
<comment type="caution">
    <text evidence="3">The sequence shown here is derived from an EMBL/GenBank/DDBJ whole genome shotgun (WGS) entry which is preliminary data.</text>
</comment>
<feature type="domain" description="Flavin reductase like" evidence="2">
    <location>
        <begin position="59"/>
        <end position="178"/>
    </location>
</feature>
<evidence type="ECO:0000256" key="1">
    <source>
        <dbReference type="ARBA" id="ARBA00038054"/>
    </source>
</evidence>
<dbReference type="PANTHER" id="PTHR43567">
    <property type="entry name" value="FLAVOREDOXIN-RELATED-RELATED"/>
    <property type="match status" value="1"/>
</dbReference>
<proteinExistence type="inferred from homology"/>
<dbReference type="GO" id="GO:0016646">
    <property type="term" value="F:oxidoreductase activity, acting on the CH-NH group of donors, NAD or NADP as acceptor"/>
    <property type="evidence" value="ECO:0007669"/>
    <property type="project" value="UniProtKB-ARBA"/>
</dbReference>
<dbReference type="PANTHER" id="PTHR43567:SF5">
    <property type="entry name" value="HYPOTHETICAL CYTOSOLIC PROTEIN"/>
    <property type="match status" value="1"/>
</dbReference>
<evidence type="ECO:0000259" key="2">
    <source>
        <dbReference type="Pfam" id="PF01613"/>
    </source>
</evidence>
<dbReference type="Gene3D" id="2.30.110.10">
    <property type="entry name" value="Electron Transport, Fmn-binding Protein, Chain A"/>
    <property type="match status" value="1"/>
</dbReference>
<dbReference type="InterPro" id="IPR052174">
    <property type="entry name" value="Flavoredoxin"/>
</dbReference>
<protein>
    <submittedName>
        <fullName evidence="3">Flavin reductase family protein</fullName>
    </submittedName>
</protein>
<evidence type="ECO:0000313" key="3">
    <source>
        <dbReference type="EMBL" id="MST98352.1"/>
    </source>
</evidence>
<evidence type="ECO:0000313" key="4">
    <source>
        <dbReference type="Proteomes" id="UP000435649"/>
    </source>
</evidence>
<organism evidence="3 4">
    <name type="scientific">Victivallis lenta</name>
    <dbReference type="NCBI Taxonomy" id="2606640"/>
    <lineage>
        <taxon>Bacteria</taxon>
        <taxon>Pseudomonadati</taxon>
        <taxon>Lentisphaerota</taxon>
        <taxon>Lentisphaeria</taxon>
        <taxon>Victivallales</taxon>
        <taxon>Victivallaceae</taxon>
        <taxon>Victivallis</taxon>
    </lineage>
</organism>
<dbReference type="GO" id="GO:0010181">
    <property type="term" value="F:FMN binding"/>
    <property type="evidence" value="ECO:0007669"/>
    <property type="project" value="InterPro"/>
</dbReference>